<feature type="domain" description="ABC transmembrane type-1" evidence="8">
    <location>
        <begin position="81"/>
        <end position="288"/>
    </location>
</feature>
<feature type="transmembrane region" description="Helical" evidence="7">
    <location>
        <begin position="21"/>
        <end position="46"/>
    </location>
</feature>
<keyword evidence="5 7" id="KW-1133">Transmembrane helix</keyword>
<evidence type="ECO:0000256" key="6">
    <source>
        <dbReference type="ARBA" id="ARBA00023136"/>
    </source>
</evidence>
<evidence type="ECO:0000256" key="2">
    <source>
        <dbReference type="ARBA" id="ARBA00022448"/>
    </source>
</evidence>
<comment type="similarity">
    <text evidence="7">Belongs to the binding-protein-dependent transport system permease family.</text>
</comment>
<dbReference type="PROSITE" id="PS50928">
    <property type="entry name" value="ABC_TM1"/>
    <property type="match status" value="1"/>
</dbReference>
<dbReference type="GO" id="GO:0055085">
    <property type="term" value="P:transmembrane transport"/>
    <property type="evidence" value="ECO:0007669"/>
    <property type="project" value="InterPro"/>
</dbReference>
<dbReference type="CDD" id="cd06261">
    <property type="entry name" value="TM_PBP2"/>
    <property type="match status" value="1"/>
</dbReference>
<keyword evidence="2 7" id="KW-0813">Transport</keyword>
<evidence type="ECO:0000313" key="10">
    <source>
        <dbReference type="Proteomes" id="UP000006304"/>
    </source>
</evidence>
<feature type="transmembrane region" description="Helical" evidence="7">
    <location>
        <begin position="80"/>
        <end position="104"/>
    </location>
</feature>
<feature type="transmembrane region" description="Helical" evidence="7">
    <location>
        <begin position="116"/>
        <end position="139"/>
    </location>
</feature>
<comment type="subcellular location">
    <subcellularLocation>
        <location evidence="1 7">Cell membrane</location>
        <topology evidence="1 7">Multi-pass membrane protein</topology>
    </subcellularLocation>
</comment>
<sequence length="297" mass="32670">MTDRAATDSDVAGLGRWKASAFVTPALLLIAAFLVFPALWLLWIGLTDLTVSGRTSVHVSVVGLDNYGKALTDPLFGNSVWITLLFVFGSAIIGQNFLGFTLAWSLRDVPRWLRAVVESLVLLAWILPASVVAVLWIAMLDRDEGTVNRLLDSPGYAWMIEHPLAVIIVFNIWRGTAFSMLLYSAALSTVPPSQLETARLAGASGPQVLRDAVFPHVRGHVLTNTLLISLWTFNDFTPYLLTRGEPNHRSETLPIFLYRQGIDDGALGYGAAASVLMLLINLVLALFYLRLLRRRPA</sequence>
<dbReference type="RefSeq" id="WP_014982927.1">
    <property type="nucleotide sequence ID" value="NC_018681.1"/>
</dbReference>
<dbReference type="Pfam" id="PF00528">
    <property type="entry name" value="BPD_transp_1"/>
    <property type="match status" value="1"/>
</dbReference>
<feature type="transmembrane region" description="Helical" evidence="7">
    <location>
        <begin position="155"/>
        <end position="173"/>
    </location>
</feature>
<evidence type="ECO:0000313" key="9">
    <source>
        <dbReference type="EMBL" id="AFU00072.1"/>
    </source>
</evidence>
<keyword evidence="6 7" id="KW-0472">Membrane</keyword>
<dbReference type="InterPro" id="IPR000515">
    <property type="entry name" value="MetI-like"/>
</dbReference>
<dbReference type="Gene3D" id="1.10.3720.10">
    <property type="entry name" value="MetI-like"/>
    <property type="match status" value="1"/>
</dbReference>
<dbReference type="PANTHER" id="PTHR43005">
    <property type="entry name" value="BLR7065 PROTEIN"/>
    <property type="match status" value="1"/>
</dbReference>
<keyword evidence="3" id="KW-1003">Cell membrane</keyword>
<proteinExistence type="inferred from homology"/>
<dbReference type="EMBL" id="CP003876">
    <property type="protein sequence ID" value="AFU00072.1"/>
    <property type="molecule type" value="Genomic_DNA"/>
</dbReference>
<keyword evidence="4 7" id="KW-0812">Transmembrane</keyword>
<dbReference type="AlphaFoldDB" id="K0ER85"/>
<name>K0ER85_NOCB7</name>
<dbReference type="Proteomes" id="UP000006304">
    <property type="component" value="Chromosome"/>
</dbReference>
<keyword evidence="10" id="KW-1185">Reference proteome</keyword>
<dbReference type="HOGENOM" id="CLU_016047_0_3_11"/>
<dbReference type="KEGG" id="nbr:O3I_010555"/>
<evidence type="ECO:0000256" key="4">
    <source>
        <dbReference type="ARBA" id="ARBA00022692"/>
    </source>
</evidence>
<reference evidence="9 10" key="1">
    <citation type="journal article" date="2012" name="J. Bacteriol.">
        <title>Complete genome sequence of Nocardia brasiliensis HUJEG-1.</title>
        <authorList>
            <person name="Vera-Cabrera L."/>
            <person name="Ortiz-Lopez R."/>
            <person name="Elizondo-Gonzalez R."/>
            <person name="Perez-Maya A.A."/>
            <person name="Ocampo-Candiani J."/>
        </authorList>
    </citation>
    <scope>NUCLEOTIDE SEQUENCE [LARGE SCALE GENOMIC DNA]</scope>
    <source>
        <strain evidence="10">ATCC 700358</strain>
    </source>
</reference>
<dbReference type="PANTHER" id="PTHR43005:SF1">
    <property type="entry name" value="SPERMIDINE_PUTRESCINE TRANSPORT SYSTEM PERMEASE PROTEIN"/>
    <property type="match status" value="1"/>
</dbReference>
<organism evidence="9 10">
    <name type="scientific">Nocardia brasiliensis (strain ATCC 700358 / HUJEG-1)</name>
    <dbReference type="NCBI Taxonomy" id="1133849"/>
    <lineage>
        <taxon>Bacteria</taxon>
        <taxon>Bacillati</taxon>
        <taxon>Actinomycetota</taxon>
        <taxon>Actinomycetes</taxon>
        <taxon>Mycobacteriales</taxon>
        <taxon>Nocardiaceae</taxon>
        <taxon>Nocardia</taxon>
    </lineage>
</organism>
<evidence type="ECO:0000259" key="8">
    <source>
        <dbReference type="PROSITE" id="PS50928"/>
    </source>
</evidence>
<dbReference type="GO" id="GO:0005886">
    <property type="term" value="C:plasma membrane"/>
    <property type="evidence" value="ECO:0007669"/>
    <property type="project" value="UniProtKB-SubCell"/>
</dbReference>
<dbReference type="STRING" id="1133849.O3I_010555"/>
<protein>
    <submittedName>
        <fullName evidence="9">Binding-protein-dependent transporter inner membrane component</fullName>
    </submittedName>
</protein>
<dbReference type="SUPFAM" id="SSF161098">
    <property type="entry name" value="MetI-like"/>
    <property type="match status" value="1"/>
</dbReference>
<evidence type="ECO:0000256" key="7">
    <source>
        <dbReference type="RuleBase" id="RU363032"/>
    </source>
</evidence>
<evidence type="ECO:0000256" key="3">
    <source>
        <dbReference type="ARBA" id="ARBA00022475"/>
    </source>
</evidence>
<gene>
    <name evidence="9" type="ORF">O3I_010555</name>
</gene>
<evidence type="ECO:0000256" key="1">
    <source>
        <dbReference type="ARBA" id="ARBA00004651"/>
    </source>
</evidence>
<accession>K0ER85</accession>
<dbReference type="eggNOG" id="COG1175">
    <property type="taxonomic scope" value="Bacteria"/>
</dbReference>
<feature type="transmembrane region" description="Helical" evidence="7">
    <location>
        <begin position="266"/>
        <end position="289"/>
    </location>
</feature>
<dbReference type="InterPro" id="IPR035906">
    <property type="entry name" value="MetI-like_sf"/>
</dbReference>
<evidence type="ECO:0000256" key="5">
    <source>
        <dbReference type="ARBA" id="ARBA00022989"/>
    </source>
</evidence>